<dbReference type="EMBL" id="KZ502843">
    <property type="protein sequence ID" value="PKU72172.1"/>
    <property type="molecule type" value="Genomic_DNA"/>
</dbReference>
<sequence length="122" mass="14298">MEEDLQNFHCLLKELCADELREQGEGRLQYVHSSFAKMKYGYLIEVSNVIFEELLRHVVSARDPFSKCCSCLGGISEEADQLLSLFPLIIEKFCDVDIDQRFIHVYRRRQRRSTAAIQSLYF</sequence>
<dbReference type="Proteomes" id="UP000233837">
    <property type="component" value="Unassembled WGS sequence"/>
</dbReference>
<keyword evidence="2" id="KW-1185">Reference proteome</keyword>
<gene>
    <name evidence="1" type="ORF">MA16_Dca006765</name>
</gene>
<organism evidence="1 2">
    <name type="scientific">Dendrobium catenatum</name>
    <dbReference type="NCBI Taxonomy" id="906689"/>
    <lineage>
        <taxon>Eukaryota</taxon>
        <taxon>Viridiplantae</taxon>
        <taxon>Streptophyta</taxon>
        <taxon>Embryophyta</taxon>
        <taxon>Tracheophyta</taxon>
        <taxon>Spermatophyta</taxon>
        <taxon>Magnoliopsida</taxon>
        <taxon>Liliopsida</taxon>
        <taxon>Asparagales</taxon>
        <taxon>Orchidaceae</taxon>
        <taxon>Epidendroideae</taxon>
        <taxon>Malaxideae</taxon>
        <taxon>Dendrobiinae</taxon>
        <taxon>Dendrobium</taxon>
    </lineage>
</organism>
<name>A0A2I0W940_9ASPA</name>
<accession>A0A2I0W940</accession>
<evidence type="ECO:0000313" key="1">
    <source>
        <dbReference type="EMBL" id="PKU72172.1"/>
    </source>
</evidence>
<proteinExistence type="predicted"/>
<reference evidence="1 2" key="2">
    <citation type="journal article" date="2017" name="Nature">
        <title>The Apostasia genome and the evolution of orchids.</title>
        <authorList>
            <person name="Zhang G.Q."/>
            <person name="Liu K.W."/>
            <person name="Li Z."/>
            <person name="Lohaus R."/>
            <person name="Hsiao Y.Y."/>
            <person name="Niu S.C."/>
            <person name="Wang J.Y."/>
            <person name="Lin Y.C."/>
            <person name="Xu Q."/>
            <person name="Chen L.J."/>
            <person name="Yoshida K."/>
            <person name="Fujiwara S."/>
            <person name="Wang Z.W."/>
            <person name="Zhang Y.Q."/>
            <person name="Mitsuda N."/>
            <person name="Wang M."/>
            <person name="Liu G.H."/>
            <person name="Pecoraro L."/>
            <person name="Huang H.X."/>
            <person name="Xiao X.J."/>
            <person name="Lin M."/>
            <person name="Wu X.Y."/>
            <person name="Wu W.L."/>
            <person name="Chen Y.Y."/>
            <person name="Chang S.B."/>
            <person name="Sakamoto S."/>
            <person name="Ohme-Takagi M."/>
            <person name="Yagi M."/>
            <person name="Zeng S.J."/>
            <person name="Shen C.Y."/>
            <person name="Yeh C.M."/>
            <person name="Luo Y.B."/>
            <person name="Tsai W.C."/>
            <person name="Van de Peer Y."/>
            <person name="Liu Z.J."/>
        </authorList>
    </citation>
    <scope>NUCLEOTIDE SEQUENCE [LARGE SCALE GENOMIC DNA]</scope>
    <source>
        <tissue evidence="1">The whole plant</tissue>
    </source>
</reference>
<reference evidence="1 2" key="1">
    <citation type="journal article" date="2016" name="Sci. Rep.">
        <title>The Dendrobium catenatum Lindl. genome sequence provides insights into polysaccharide synthase, floral development and adaptive evolution.</title>
        <authorList>
            <person name="Zhang G.Q."/>
            <person name="Xu Q."/>
            <person name="Bian C."/>
            <person name="Tsai W.C."/>
            <person name="Yeh C.M."/>
            <person name="Liu K.W."/>
            <person name="Yoshida K."/>
            <person name="Zhang L.S."/>
            <person name="Chang S.B."/>
            <person name="Chen F."/>
            <person name="Shi Y."/>
            <person name="Su Y.Y."/>
            <person name="Zhang Y.Q."/>
            <person name="Chen L.J."/>
            <person name="Yin Y."/>
            <person name="Lin M."/>
            <person name="Huang H."/>
            <person name="Deng H."/>
            <person name="Wang Z.W."/>
            <person name="Zhu S.L."/>
            <person name="Zhao X."/>
            <person name="Deng C."/>
            <person name="Niu S.C."/>
            <person name="Huang J."/>
            <person name="Wang M."/>
            <person name="Liu G.H."/>
            <person name="Yang H.J."/>
            <person name="Xiao X.J."/>
            <person name="Hsiao Y.Y."/>
            <person name="Wu W.L."/>
            <person name="Chen Y.Y."/>
            <person name="Mitsuda N."/>
            <person name="Ohme-Takagi M."/>
            <person name="Luo Y.B."/>
            <person name="Van de Peer Y."/>
            <person name="Liu Z.J."/>
        </authorList>
    </citation>
    <scope>NUCLEOTIDE SEQUENCE [LARGE SCALE GENOMIC DNA]</scope>
    <source>
        <tissue evidence="1">The whole plant</tissue>
    </source>
</reference>
<dbReference type="AlphaFoldDB" id="A0A2I0W940"/>
<protein>
    <submittedName>
        <fullName evidence="1">Uncharacterized protein</fullName>
    </submittedName>
</protein>
<evidence type="ECO:0000313" key="2">
    <source>
        <dbReference type="Proteomes" id="UP000233837"/>
    </source>
</evidence>